<dbReference type="Proteomes" id="UP000177625">
    <property type="component" value="Unassembled WGS sequence"/>
</dbReference>
<protein>
    <submittedName>
        <fullName evidence="1">Uncharacterized protein</fullName>
    </submittedName>
</protein>
<keyword evidence="2" id="KW-1185">Reference proteome</keyword>
<dbReference type="AlphaFoldDB" id="A0A1E1MIA4"/>
<name>A0A1E1MIA4_RHYSE</name>
<organism evidence="1 2">
    <name type="scientific">Rhynchosporium secalis</name>
    <name type="common">Barley scald fungus</name>
    <dbReference type="NCBI Taxonomy" id="38038"/>
    <lineage>
        <taxon>Eukaryota</taxon>
        <taxon>Fungi</taxon>
        <taxon>Dikarya</taxon>
        <taxon>Ascomycota</taxon>
        <taxon>Pezizomycotina</taxon>
        <taxon>Leotiomycetes</taxon>
        <taxon>Helotiales</taxon>
        <taxon>Ploettnerulaceae</taxon>
        <taxon>Rhynchosporium</taxon>
    </lineage>
</organism>
<sequence>MTLNTVPSISTKALSHELMLAVSESMRPWRWIILSNGKKHLLDLEKFDTACHIQQGSLKLLQNKAAQSDTASTSYN</sequence>
<proteinExistence type="predicted"/>
<dbReference type="EMBL" id="FJVC01000355">
    <property type="protein sequence ID" value="CZT48851.1"/>
    <property type="molecule type" value="Genomic_DNA"/>
</dbReference>
<reference evidence="2" key="1">
    <citation type="submission" date="2016-03" db="EMBL/GenBank/DDBJ databases">
        <authorList>
            <person name="Guldener U."/>
        </authorList>
    </citation>
    <scope>NUCLEOTIDE SEQUENCE [LARGE SCALE GENOMIC DNA]</scope>
</reference>
<accession>A0A1E1MIA4</accession>
<evidence type="ECO:0000313" key="1">
    <source>
        <dbReference type="EMBL" id="CZT48851.1"/>
    </source>
</evidence>
<evidence type="ECO:0000313" key="2">
    <source>
        <dbReference type="Proteomes" id="UP000177625"/>
    </source>
</evidence>
<gene>
    <name evidence="1" type="ORF">RSE6_09609</name>
</gene>